<sequence>MPDRLFSPGAVLARLPHLSPLTTAIGGLAVWLLIVRALRWRRYNAIHRKYGPKWNNGLGVLDPQEAQEIMHTSTFYDMPTLLYYALSFSLFKTYAIPSISKLLVATKELSTKGNVSRRLSDTELLISTWYICPISGFSDPAFHLTNKGPNAKPADDPRANIALARANWLHSKYKISNSDFLYTLCLFVTGSIYWSDLYGWRSLSALEKHAFYVFWAEVGRRMNIKDIPDSLEAMLAYSKQYEDTYMVPMESNRDVSTYSLDELLGPVPEAFGLKSLATKAVLSVLDNITREAMMYEKQPWIIRAAVDTVMAFVAFVQRFLLLPRYSGHSLVEYGPPRNVKPGEYCARPWYKPQSSSTAGYYFDMLLVKIGYYLEMPSTQLKSGGYRLEEMGPEKFENDGHEEVMRNAAKLQGCPVTGPWSSEGRKSA</sequence>
<feature type="domain" description="ER-bound oxygenase mpaB/mpaB'/Rubber oxygenase catalytic" evidence="2">
    <location>
        <begin position="176"/>
        <end position="306"/>
    </location>
</feature>
<gene>
    <name evidence="3" type="ORF">BDN70DRAFT_935289</name>
</gene>
<keyword evidence="4" id="KW-1185">Reference proteome</keyword>
<dbReference type="AlphaFoldDB" id="A0A9P5YVZ5"/>
<organism evidence="3 4">
    <name type="scientific">Pholiota conissans</name>
    <dbReference type="NCBI Taxonomy" id="109636"/>
    <lineage>
        <taxon>Eukaryota</taxon>
        <taxon>Fungi</taxon>
        <taxon>Dikarya</taxon>
        <taxon>Basidiomycota</taxon>
        <taxon>Agaricomycotina</taxon>
        <taxon>Agaricomycetes</taxon>
        <taxon>Agaricomycetidae</taxon>
        <taxon>Agaricales</taxon>
        <taxon>Agaricineae</taxon>
        <taxon>Strophariaceae</taxon>
        <taxon>Pholiota</taxon>
    </lineage>
</organism>
<dbReference type="EMBL" id="MU155305">
    <property type="protein sequence ID" value="KAF9476143.1"/>
    <property type="molecule type" value="Genomic_DNA"/>
</dbReference>
<evidence type="ECO:0000313" key="3">
    <source>
        <dbReference type="EMBL" id="KAF9476143.1"/>
    </source>
</evidence>
<feature type="transmembrane region" description="Helical" evidence="1">
    <location>
        <begin position="20"/>
        <end position="38"/>
    </location>
</feature>
<evidence type="ECO:0000259" key="2">
    <source>
        <dbReference type="Pfam" id="PF09995"/>
    </source>
</evidence>
<keyword evidence="1" id="KW-0812">Transmembrane</keyword>
<dbReference type="Pfam" id="PF09995">
    <property type="entry name" value="MPAB_Lcp_cat"/>
    <property type="match status" value="1"/>
</dbReference>
<accession>A0A9P5YVZ5</accession>
<protein>
    <recommendedName>
        <fullName evidence="2">ER-bound oxygenase mpaB/mpaB'/Rubber oxygenase catalytic domain-containing protein</fullName>
    </recommendedName>
</protein>
<keyword evidence="1" id="KW-1133">Transmembrane helix</keyword>
<dbReference type="InterPro" id="IPR046366">
    <property type="entry name" value="MPAB"/>
</dbReference>
<evidence type="ECO:0000313" key="4">
    <source>
        <dbReference type="Proteomes" id="UP000807469"/>
    </source>
</evidence>
<dbReference type="GO" id="GO:0016491">
    <property type="term" value="F:oxidoreductase activity"/>
    <property type="evidence" value="ECO:0007669"/>
    <property type="project" value="InterPro"/>
</dbReference>
<name>A0A9P5YVZ5_9AGAR</name>
<proteinExistence type="predicted"/>
<feature type="transmembrane region" description="Helical" evidence="1">
    <location>
        <begin position="300"/>
        <end position="321"/>
    </location>
</feature>
<dbReference type="InterPro" id="IPR018713">
    <property type="entry name" value="MPAB/Lcp_cat_dom"/>
</dbReference>
<dbReference type="Proteomes" id="UP000807469">
    <property type="component" value="Unassembled WGS sequence"/>
</dbReference>
<dbReference type="PANTHER" id="PTHR36124">
    <property type="match status" value="1"/>
</dbReference>
<comment type="caution">
    <text evidence="3">The sequence shown here is derived from an EMBL/GenBank/DDBJ whole genome shotgun (WGS) entry which is preliminary data.</text>
</comment>
<evidence type="ECO:0000256" key="1">
    <source>
        <dbReference type="SAM" id="Phobius"/>
    </source>
</evidence>
<reference evidence="3" key="1">
    <citation type="submission" date="2020-11" db="EMBL/GenBank/DDBJ databases">
        <authorList>
            <consortium name="DOE Joint Genome Institute"/>
            <person name="Ahrendt S."/>
            <person name="Riley R."/>
            <person name="Andreopoulos W."/>
            <person name="Labutti K."/>
            <person name="Pangilinan J."/>
            <person name="Ruiz-Duenas F.J."/>
            <person name="Barrasa J.M."/>
            <person name="Sanchez-Garcia M."/>
            <person name="Camarero S."/>
            <person name="Miyauchi S."/>
            <person name="Serrano A."/>
            <person name="Linde D."/>
            <person name="Babiker R."/>
            <person name="Drula E."/>
            <person name="Ayuso-Fernandez I."/>
            <person name="Pacheco R."/>
            <person name="Padilla G."/>
            <person name="Ferreira P."/>
            <person name="Barriuso J."/>
            <person name="Kellner H."/>
            <person name="Castanera R."/>
            <person name="Alfaro M."/>
            <person name="Ramirez L."/>
            <person name="Pisabarro A.G."/>
            <person name="Kuo A."/>
            <person name="Tritt A."/>
            <person name="Lipzen A."/>
            <person name="He G."/>
            <person name="Yan M."/>
            <person name="Ng V."/>
            <person name="Cullen D."/>
            <person name="Martin F."/>
            <person name="Rosso M.-N."/>
            <person name="Henrissat B."/>
            <person name="Hibbett D."/>
            <person name="Martinez A.T."/>
            <person name="Grigoriev I.V."/>
        </authorList>
    </citation>
    <scope>NUCLEOTIDE SEQUENCE</scope>
    <source>
        <strain evidence="3">CIRM-BRFM 674</strain>
    </source>
</reference>
<keyword evidence="1" id="KW-0472">Membrane</keyword>
<dbReference type="PANTHER" id="PTHR36124:SF1">
    <property type="entry name" value="ER-BOUND OXYGENASE MPAB_MPAB'_RUBBER OXYGENASE CATALYTIC DOMAIN-CONTAINING PROTEIN"/>
    <property type="match status" value="1"/>
</dbReference>
<dbReference type="OrthoDB" id="545169at2759"/>